<dbReference type="PROSITE" id="PS00531">
    <property type="entry name" value="RNASE_T2_2"/>
    <property type="match status" value="1"/>
</dbReference>
<dbReference type="InterPro" id="IPR033130">
    <property type="entry name" value="RNase_T2_His_AS_2"/>
</dbReference>
<protein>
    <recommendedName>
        <fullName evidence="2">ribonuclease T2</fullName>
        <ecNumber evidence="2">4.6.1.19</ecNumber>
    </recommendedName>
</protein>
<feature type="chain" id="PRO_5015595439" description="ribonuclease T2" evidence="4">
    <location>
        <begin position="19"/>
        <end position="265"/>
    </location>
</feature>
<dbReference type="AlphaFoldDB" id="A0A2T9Z720"/>
<dbReference type="GO" id="GO:0005576">
    <property type="term" value="C:extracellular region"/>
    <property type="evidence" value="ECO:0007669"/>
    <property type="project" value="TreeGrafter"/>
</dbReference>
<keyword evidence="6" id="KW-1185">Reference proteome</keyword>
<dbReference type="GO" id="GO:0006401">
    <property type="term" value="P:RNA catabolic process"/>
    <property type="evidence" value="ECO:0007669"/>
    <property type="project" value="TreeGrafter"/>
</dbReference>
<evidence type="ECO:0000256" key="1">
    <source>
        <dbReference type="ARBA" id="ARBA00007469"/>
    </source>
</evidence>
<sequence>MFSKYLVALVGVFGVCNARSTANLFKKDSCQPDPKLCPLGVVSCTAPNLDSCCASSVGLHVMTMGWYSKTGPADKFTIHGLWPDYCDGSWPPNTGCDDARNYDKIACTIKEQRPLLYNDMVRYWPSSSGDNEDFWLHEWNKHGTCVSTLNPKCFNAPAKNGVDALEYFDMTMKYFKMWDIYSSLEKRCIVPTANTTDPATQVTYSVAQIKQALREDFGAEPALFCNNGTLNEVSFYFFTKDNFEPVFTFPRANDTCKTVAYINKY</sequence>
<feature type="signal peptide" evidence="4">
    <location>
        <begin position="1"/>
        <end position="18"/>
    </location>
</feature>
<dbReference type="PANTHER" id="PTHR11240">
    <property type="entry name" value="RIBONUCLEASE T2"/>
    <property type="match status" value="1"/>
</dbReference>
<reference evidence="5 6" key="1">
    <citation type="journal article" date="2018" name="MBio">
        <title>Comparative Genomics Reveals the Core Gene Toolbox for the Fungus-Insect Symbiosis.</title>
        <authorList>
            <person name="Wang Y."/>
            <person name="Stata M."/>
            <person name="Wang W."/>
            <person name="Stajich J.E."/>
            <person name="White M.M."/>
            <person name="Moncalvo J.M."/>
        </authorList>
    </citation>
    <scope>NUCLEOTIDE SEQUENCE [LARGE SCALE GENOMIC DNA]</scope>
    <source>
        <strain evidence="5 6">SC-DP-2</strain>
    </source>
</reference>
<evidence type="ECO:0000313" key="6">
    <source>
        <dbReference type="Proteomes" id="UP000245609"/>
    </source>
</evidence>
<dbReference type="Proteomes" id="UP000245609">
    <property type="component" value="Unassembled WGS sequence"/>
</dbReference>
<dbReference type="InterPro" id="IPR036430">
    <property type="entry name" value="RNase_T2-like_sf"/>
</dbReference>
<dbReference type="GO" id="GO:0003723">
    <property type="term" value="F:RNA binding"/>
    <property type="evidence" value="ECO:0007669"/>
    <property type="project" value="InterPro"/>
</dbReference>
<dbReference type="EC" id="4.6.1.19" evidence="2"/>
<comment type="caution">
    <text evidence="5">The sequence shown here is derived from an EMBL/GenBank/DDBJ whole genome shotgun (WGS) entry which is preliminary data.</text>
</comment>
<dbReference type="SUPFAM" id="SSF55895">
    <property type="entry name" value="Ribonuclease Rh-like"/>
    <property type="match status" value="1"/>
</dbReference>
<dbReference type="PANTHER" id="PTHR11240:SF22">
    <property type="entry name" value="RIBONUCLEASE T2"/>
    <property type="match status" value="1"/>
</dbReference>
<evidence type="ECO:0000256" key="3">
    <source>
        <dbReference type="RuleBase" id="RU004328"/>
    </source>
</evidence>
<comment type="similarity">
    <text evidence="1 3">Belongs to the RNase T2 family.</text>
</comment>
<evidence type="ECO:0000256" key="4">
    <source>
        <dbReference type="SAM" id="SignalP"/>
    </source>
</evidence>
<keyword evidence="4" id="KW-0732">Signal</keyword>
<dbReference type="Pfam" id="PF00445">
    <property type="entry name" value="Ribonuclease_T2"/>
    <property type="match status" value="1"/>
</dbReference>
<organism evidence="5 6">
    <name type="scientific">Smittium megazygosporum</name>
    <dbReference type="NCBI Taxonomy" id="133381"/>
    <lineage>
        <taxon>Eukaryota</taxon>
        <taxon>Fungi</taxon>
        <taxon>Fungi incertae sedis</taxon>
        <taxon>Zoopagomycota</taxon>
        <taxon>Kickxellomycotina</taxon>
        <taxon>Harpellomycetes</taxon>
        <taxon>Harpellales</taxon>
        <taxon>Legeriomycetaceae</taxon>
        <taxon>Smittium</taxon>
    </lineage>
</organism>
<dbReference type="EMBL" id="MBFS01002037">
    <property type="protein sequence ID" value="PVV00393.1"/>
    <property type="molecule type" value="Genomic_DNA"/>
</dbReference>
<evidence type="ECO:0000256" key="2">
    <source>
        <dbReference type="ARBA" id="ARBA00012571"/>
    </source>
</evidence>
<accession>A0A2T9Z720</accession>
<proteinExistence type="inferred from homology"/>
<evidence type="ECO:0000313" key="5">
    <source>
        <dbReference type="EMBL" id="PVV00393.1"/>
    </source>
</evidence>
<dbReference type="InterPro" id="IPR001568">
    <property type="entry name" value="RNase_T2-like"/>
</dbReference>
<dbReference type="Gene3D" id="3.90.730.10">
    <property type="entry name" value="Ribonuclease T2-like"/>
    <property type="match status" value="1"/>
</dbReference>
<dbReference type="InterPro" id="IPR018188">
    <property type="entry name" value="RNase_T2_His_AS_1"/>
</dbReference>
<dbReference type="OrthoDB" id="435754at2759"/>
<dbReference type="PROSITE" id="PS00530">
    <property type="entry name" value="RNASE_T2_1"/>
    <property type="match status" value="1"/>
</dbReference>
<gene>
    <name evidence="5" type="ORF">BB560_005230</name>
</gene>
<dbReference type="GO" id="GO:0033897">
    <property type="term" value="F:ribonuclease T2 activity"/>
    <property type="evidence" value="ECO:0007669"/>
    <property type="project" value="UniProtKB-EC"/>
</dbReference>
<name>A0A2T9Z720_9FUNG</name>